<organism evidence="9 10">
    <name type="scientific">Plasticicumulans lactativorans</name>
    <dbReference type="NCBI Taxonomy" id="1133106"/>
    <lineage>
        <taxon>Bacteria</taxon>
        <taxon>Pseudomonadati</taxon>
        <taxon>Pseudomonadota</taxon>
        <taxon>Gammaproteobacteria</taxon>
        <taxon>Candidatus Competibacteraceae</taxon>
        <taxon>Plasticicumulans</taxon>
    </lineage>
</organism>
<dbReference type="RefSeq" id="WP_132543425.1">
    <property type="nucleotide sequence ID" value="NZ_SLWY01000014.1"/>
</dbReference>
<dbReference type="AlphaFoldDB" id="A0A4R2L1P4"/>
<evidence type="ECO:0000313" key="9">
    <source>
        <dbReference type="EMBL" id="TCO80374.1"/>
    </source>
</evidence>
<evidence type="ECO:0000256" key="6">
    <source>
        <dbReference type="PROSITE-ProRule" id="PRU00433"/>
    </source>
</evidence>
<evidence type="ECO:0000256" key="3">
    <source>
        <dbReference type="ARBA" id="ARBA00022723"/>
    </source>
</evidence>
<evidence type="ECO:0000259" key="8">
    <source>
        <dbReference type="PROSITE" id="PS51007"/>
    </source>
</evidence>
<dbReference type="InterPro" id="IPR036909">
    <property type="entry name" value="Cyt_c-like_dom_sf"/>
</dbReference>
<evidence type="ECO:0000256" key="2">
    <source>
        <dbReference type="ARBA" id="ARBA00022617"/>
    </source>
</evidence>
<proteinExistence type="predicted"/>
<feature type="chain" id="PRO_5020955163" evidence="7">
    <location>
        <begin position="28"/>
        <end position="129"/>
    </location>
</feature>
<comment type="caution">
    <text evidence="9">The sequence shown here is derived from an EMBL/GenBank/DDBJ whole genome shotgun (WGS) entry which is preliminary data.</text>
</comment>
<evidence type="ECO:0000256" key="5">
    <source>
        <dbReference type="ARBA" id="ARBA00023004"/>
    </source>
</evidence>
<accession>A0A4R2L1P4</accession>
<name>A0A4R2L1P4_9GAMM</name>
<dbReference type="Pfam" id="PF00034">
    <property type="entry name" value="Cytochrom_C"/>
    <property type="match status" value="1"/>
</dbReference>
<keyword evidence="2 6" id="KW-0349">Heme</keyword>
<evidence type="ECO:0000256" key="4">
    <source>
        <dbReference type="ARBA" id="ARBA00022982"/>
    </source>
</evidence>
<dbReference type="InterPro" id="IPR009056">
    <property type="entry name" value="Cyt_c-like_dom"/>
</dbReference>
<dbReference type="PROSITE" id="PS51007">
    <property type="entry name" value="CYTC"/>
    <property type="match status" value="1"/>
</dbReference>
<dbReference type="EMBL" id="SLWY01000014">
    <property type="protein sequence ID" value="TCO80374.1"/>
    <property type="molecule type" value="Genomic_DNA"/>
</dbReference>
<feature type="domain" description="Cytochrome c" evidence="8">
    <location>
        <begin position="29"/>
        <end position="129"/>
    </location>
</feature>
<dbReference type="GO" id="GO:0046872">
    <property type="term" value="F:metal ion binding"/>
    <property type="evidence" value="ECO:0007669"/>
    <property type="project" value="UniProtKB-KW"/>
</dbReference>
<evidence type="ECO:0000313" key="10">
    <source>
        <dbReference type="Proteomes" id="UP000295765"/>
    </source>
</evidence>
<keyword evidence="5 6" id="KW-0408">Iron</keyword>
<keyword evidence="4" id="KW-0249">Electron transport</keyword>
<feature type="signal peptide" evidence="7">
    <location>
        <begin position="1"/>
        <end position="27"/>
    </location>
</feature>
<dbReference type="PRINTS" id="PR00604">
    <property type="entry name" value="CYTCHRMECIAB"/>
</dbReference>
<reference evidence="9 10" key="1">
    <citation type="submission" date="2019-03" db="EMBL/GenBank/DDBJ databases">
        <title>Genomic Encyclopedia of Type Strains, Phase IV (KMG-IV): sequencing the most valuable type-strain genomes for metagenomic binning, comparative biology and taxonomic classification.</title>
        <authorList>
            <person name="Goeker M."/>
        </authorList>
    </citation>
    <scope>NUCLEOTIDE SEQUENCE [LARGE SCALE GENOMIC DNA]</scope>
    <source>
        <strain evidence="9 10">DSM 25287</strain>
    </source>
</reference>
<keyword evidence="1" id="KW-0813">Transport</keyword>
<keyword evidence="10" id="KW-1185">Reference proteome</keyword>
<dbReference type="GO" id="GO:0009055">
    <property type="term" value="F:electron transfer activity"/>
    <property type="evidence" value="ECO:0007669"/>
    <property type="project" value="InterPro"/>
</dbReference>
<dbReference type="GO" id="GO:0020037">
    <property type="term" value="F:heme binding"/>
    <property type="evidence" value="ECO:0007669"/>
    <property type="project" value="InterPro"/>
</dbReference>
<keyword evidence="3 6" id="KW-0479">Metal-binding</keyword>
<evidence type="ECO:0000256" key="7">
    <source>
        <dbReference type="SAM" id="SignalP"/>
    </source>
</evidence>
<protein>
    <submittedName>
        <fullName evidence="9">Cytochrome c</fullName>
    </submittedName>
</protein>
<keyword evidence="7" id="KW-0732">Signal</keyword>
<dbReference type="PANTHER" id="PTHR11961">
    <property type="entry name" value="CYTOCHROME C"/>
    <property type="match status" value="1"/>
</dbReference>
<dbReference type="OrthoDB" id="9805828at2"/>
<evidence type="ECO:0000256" key="1">
    <source>
        <dbReference type="ARBA" id="ARBA00022448"/>
    </source>
</evidence>
<dbReference type="SUPFAM" id="SSF46626">
    <property type="entry name" value="Cytochrome c"/>
    <property type="match status" value="1"/>
</dbReference>
<dbReference type="Proteomes" id="UP000295765">
    <property type="component" value="Unassembled WGS sequence"/>
</dbReference>
<sequence length="129" mass="13388">MPKQRFSSVAAAGAAVLLVLAGAAAHAAGDPRRGADVFATECAECHSVKAGKDKKGPSLFAVLGRPSAANPDFVYSDAMRTSGIVWTAERLDAYVTAPKRVMPGGKMKYDGLADAAERADLLAFLAAQH</sequence>
<dbReference type="InterPro" id="IPR002327">
    <property type="entry name" value="Cyt_c_1A/1B"/>
</dbReference>
<dbReference type="Gene3D" id="1.10.760.10">
    <property type="entry name" value="Cytochrome c-like domain"/>
    <property type="match status" value="1"/>
</dbReference>
<gene>
    <name evidence="9" type="ORF">EV699_11418</name>
</gene>